<name>A0A8S5UL52_9CAUD</name>
<proteinExistence type="predicted"/>
<sequence>MSTDIIVALVTGFCAIVVAAVTWMQNRRGDLSEAYRRLSEAQLNMQREIDLQDEKLAEFIQERDELRYQDDLKTSYIRAMGHWLGELCNVLDPEFLKQHPKPRLPDGLRSTIEPLAKATSKEQ</sequence>
<evidence type="ECO:0000256" key="2">
    <source>
        <dbReference type="SAM" id="Phobius"/>
    </source>
</evidence>
<protein>
    <submittedName>
        <fullName evidence="3">Uncharacterized protein</fullName>
    </submittedName>
</protein>
<feature type="region of interest" description="Disordered" evidence="1">
    <location>
        <begin position="101"/>
        <end position="123"/>
    </location>
</feature>
<keyword evidence="2" id="KW-0472">Membrane</keyword>
<evidence type="ECO:0000256" key="1">
    <source>
        <dbReference type="SAM" id="MobiDB-lite"/>
    </source>
</evidence>
<evidence type="ECO:0000313" key="3">
    <source>
        <dbReference type="EMBL" id="DAF95163.1"/>
    </source>
</evidence>
<dbReference type="EMBL" id="BK016104">
    <property type="protein sequence ID" value="DAF95163.1"/>
    <property type="molecule type" value="Genomic_DNA"/>
</dbReference>
<accession>A0A8S5UL52</accession>
<reference evidence="3" key="1">
    <citation type="journal article" date="2021" name="Proc. Natl. Acad. Sci. U.S.A.">
        <title>A Catalog of Tens of Thousands of Viruses from Human Metagenomes Reveals Hidden Associations with Chronic Diseases.</title>
        <authorList>
            <person name="Tisza M.J."/>
            <person name="Buck C.B."/>
        </authorList>
    </citation>
    <scope>NUCLEOTIDE SEQUENCE</scope>
    <source>
        <strain evidence="3">CtICF6</strain>
    </source>
</reference>
<organism evidence="3">
    <name type="scientific">Siphoviridae sp. ctICF6</name>
    <dbReference type="NCBI Taxonomy" id="2825427"/>
    <lineage>
        <taxon>Viruses</taxon>
        <taxon>Duplodnaviria</taxon>
        <taxon>Heunggongvirae</taxon>
        <taxon>Uroviricota</taxon>
        <taxon>Caudoviricetes</taxon>
    </lineage>
</organism>
<keyword evidence="2" id="KW-0812">Transmembrane</keyword>
<keyword evidence="2" id="KW-1133">Transmembrane helix</keyword>
<feature type="transmembrane region" description="Helical" evidence="2">
    <location>
        <begin position="6"/>
        <end position="24"/>
    </location>
</feature>